<gene>
    <name evidence="1" type="ORF">LTS18_009548</name>
</gene>
<proteinExistence type="predicted"/>
<dbReference type="EMBL" id="JAWDJW010002597">
    <property type="protein sequence ID" value="KAK3077695.1"/>
    <property type="molecule type" value="Genomic_DNA"/>
</dbReference>
<name>A0ACC3DM89_9PEZI</name>
<feature type="non-terminal residue" evidence="1">
    <location>
        <position position="617"/>
    </location>
</feature>
<evidence type="ECO:0000313" key="2">
    <source>
        <dbReference type="Proteomes" id="UP001186974"/>
    </source>
</evidence>
<comment type="caution">
    <text evidence="1">The sequence shown here is derived from an EMBL/GenBank/DDBJ whole genome shotgun (WGS) entry which is preliminary data.</text>
</comment>
<sequence>MDSVFDMLDSLQYDTAPADISREERTFPVPARTRVPQESQYFHSSQPQPTQPREYTNYEYELQEEPSMYDGKLPFDAFDNELIRMAYDRASLAAQGRARLTLPPSTSRPSPGSHSILHHTHQYEDTRQDYPRAPRQALSHFAYSPAVVEHSGSSDFMRGVPSSPALKASQRRLAPRLEYNTPPQRQIQRQVQRQVQDEEGRLEDTAPMVPQDSKPAYLPAGPKPINLPHAPKLVQGIELISTRELPDRFRSVFIHPNFNAMQSKCFHTVYRTNDNFVLSSPTGSGKTVILELAMCRLILGFQSDQYKVVYQAPTKSLCSERQRDWQKRFGPLGLECAELTGDTSMSELRTVQNASIIVTTPEKWDSMTRKWKDHEKLMKLVKLFLIDEVHILKEDRGATLEAVVSRMKSVGSDVRFVALSATVPNSEDIAAWLGKDPMNQHIPAPRERFGEEFRPVKLQKHVCGYQSPANDFAFEKTLDSKLFDVISKYSHRKPIMVFCATRKSTVATAKLLANWWAGKGPKDRFWEAPRDAIRVGDNDLGDCAASAVAFHHAGLEQHDRQAVENGFLIGDINVICCTSTLAVGVNLPCHFVIIKNTVCYVGSGMKEYSDLEVMQML</sequence>
<dbReference type="Proteomes" id="UP001186974">
    <property type="component" value="Unassembled WGS sequence"/>
</dbReference>
<keyword evidence="2" id="KW-1185">Reference proteome</keyword>
<reference evidence="1" key="1">
    <citation type="submission" date="2024-09" db="EMBL/GenBank/DDBJ databases">
        <title>Black Yeasts Isolated from many extreme environments.</title>
        <authorList>
            <person name="Coleine C."/>
            <person name="Stajich J.E."/>
            <person name="Selbmann L."/>
        </authorList>
    </citation>
    <scope>NUCLEOTIDE SEQUENCE</scope>
    <source>
        <strain evidence="1">CCFEE 5737</strain>
    </source>
</reference>
<accession>A0ACC3DM89</accession>
<protein>
    <submittedName>
        <fullName evidence="1">Uncharacterized protein</fullName>
    </submittedName>
</protein>
<organism evidence="1 2">
    <name type="scientific">Coniosporium uncinatum</name>
    <dbReference type="NCBI Taxonomy" id="93489"/>
    <lineage>
        <taxon>Eukaryota</taxon>
        <taxon>Fungi</taxon>
        <taxon>Dikarya</taxon>
        <taxon>Ascomycota</taxon>
        <taxon>Pezizomycotina</taxon>
        <taxon>Dothideomycetes</taxon>
        <taxon>Dothideomycetes incertae sedis</taxon>
        <taxon>Coniosporium</taxon>
    </lineage>
</organism>
<evidence type="ECO:0000313" key="1">
    <source>
        <dbReference type="EMBL" id="KAK3077695.1"/>
    </source>
</evidence>